<sequence length="1078" mass="120008">MLKYPEPTPCPVHTTSPQHLGLYAVPSSCTDRYKLLAPEAALLCDDTQEIDFTTELQTAAKQAKPRRGWSRKGGVGTIAIHEDTAADGRLPNVVEPSSSQQFGNARSEENPARPRRPVDFARYALQASYRSQEADLSLPQNGQNRMPASLSKRQQHVDPVMEGSGSLARTGPPRLAGLRKEPRRRTIYIPSEDTTVLTIHPGLKPEAQARSIADETSGSNGLSLYTVRASTMLPANMVRRTPRQSLAIAPKRAPLQPMLKPVQERFDILDRPGQGAGKENVPPGVRVTLHYVDDTKNPASPVSRSSTLFDHNTGANATKHAPSFSPKHASSKTKDGLVGKGDPTQPLYNKSQRESGTSAVKRPSFINMTKGIKRNSVDVMPSREKRSTLMIPVNNVPSKLLLPALAPPTRHADSRYPLLSEDISRPEMFEEAWLSDKEAAITQLINGIFQAANAHELCRQSDTEVVRRDMLQLYQKPSISLLYNRLQASLLCGALSIPSHRVHDGSRLSTDVGLRRKLLSLWTKTYHLSSLRAAAEVVIGREARTSMNASGAMLHAGVQSRQATKRDLEAFLDSCLIRNEDSERWRRLPTRSSAPDQHRSASDHEFGSLNWSLRRTILRSLMMILLLDSAKELGMISSNLFCASSSLKSSASVLRELFSLLLPSAGDFSRSLMHLGYKVCYIQFPLSEYEYEIRNLATDLRDGVRLTRLVELLLYPSIALARQAEGLAIAMPTGEILISESSGSWVLSQHLRFPCVGRTQRLYNAQIALSALHSVKGVNRMVEEVKAEDIVDGYREKTIAVLWGLVGKWGLESLIDVVELRKEVRRLEKQRKEHSELEIENSDEDSVGTDAEQDLLTAHTHLLKAWASAIGRRHGVVVYNLTTAFSDGRVFEKIVDEYSQWHPQQRAYSAPRSLGRKLKALGCSDYFASIFGQSPHAGRVLDRDFVIAALAFLCSRLLGPSKRIRAAMVVQRAFRQLLLRRQSHQRWMLSKLAHDCQTVVITRTRVIGAASVIQRAWRLFWAQKMNRAAVTLVARKDDDDHNDDGSVIMQRARSQGSAVRSESIVKALETAEVDIWLL</sequence>
<feature type="region of interest" description="Disordered" evidence="4">
    <location>
        <begin position="132"/>
        <end position="176"/>
    </location>
</feature>
<evidence type="ECO:0000259" key="5">
    <source>
        <dbReference type="Pfam" id="PF00307"/>
    </source>
</evidence>
<evidence type="ECO:0000313" key="7">
    <source>
        <dbReference type="Proteomes" id="UP000324767"/>
    </source>
</evidence>
<dbReference type="GO" id="GO:0005737">
    <property type="term" value="C:cytoplasm"/>
    <property type="evidence" value="ECO:0007669"/>
    <property type="project" value="UniProtKB-SubCell"/>
</dbReference>
<organism evidence="6 7">
    <name type="scientific">Lasallia pustulata</name>
    <dbReference type="NCBI Taxonomy" id="136370"/>
    <lineage>
        <taxon>Eukaryota</taxon>
        <taxon>Fungi</taxon>
        <taxon>Dikarya</taxon>
        <taxon>Ascomycota</taxon>
        <taxon>Pezizomycotina</taxon>
        <taxon>Lecanoromycetes</taxon>
        <taxon>OSLEUM clade</taxon>
        <taxon>Umbilicariomycetidae</taxon>
        <taxon>Umbilicariales</taxon>
        <taxon>Umbilicariaceae</taxon>
        <taxon>Lasallia</taxon>
    </lineage>
</organism>
<comment type="subcellular location">
    <subcellularLocation>
        <location evidence="1">Cytoplasm</location>
    </subcellularLocation>
</comment>
<dbReference type="InterPro" id="IPR001715">
    <property type="entry name" value="CH_dom"/>
</dbReference>
<comment type="caution">
    <text evidence="6">The sequence shown here is derived from an EMBL/GenBank/DDBJ whole genome shotgun (WGS) entry which is preliminary data.</text>
</comment>
<dbReference type="Proteomes" id="UP000324767">
    <property type="component" value="Unassembled WGS sequence"/>
</dbReference>
<protein>
    <recommendedName>
        <fullName evidence="5">Calponin-homology (CH) domain-containing protein</fullName>
    </recommendedName>
</protein>
<dbReference type="PANTHER" id="PTHR22706">
    <property type="entry name" value="ASSEMBLY FACTOR FOR SPINDLE MICROTUBULES"/>
    <property type="match status" value="1"/>
</dbReference>
<dbReference type="GO" id="GO:0000922">
    <property type="term" value="C:spindle pole"/>
    <property type="evidence" value="ECO:0007669"/>
    <property type="project" value="TreeGrafter"/>
</dbReference>
<dbReference type="AlphaFoldDB" id="A0A5M8Q1F5"/>
<dbReference type="CDD" id="cd21223">
    <property type="entry name" value="CH_ASPM_rpt1"/>
    <property type="match status" value="1"/>
</dbReference>
<accession>A0A5M8Q1F5</accession>
<dbReference type="GO" id="GO:0000278">
    <property type="term" value="P:mitotic cell cycle"/>
    <property type="evidence" value="ECO:0007669"/>
    <property type="project" value="TreeGrafter"/>
</dbReference>
<keyword evidence="2" id="KW-0963">Cytoplasm</keyword>
<dbReference type="InterPro" id="IPR051185">
    <property type="entry name" value="ASPM"/>
</dbReference>
<keyword evidence="3" id="KW-0112">Calmodulin-binding</keyword>
<proteinExistence type="predicted"/>
<feature type="compositionally biased region" description="Polar residues" evidence="4">
    <location>
        <begin position="95"/>
        <end position="104"/>
    </location>
</feature>
<feature type="region of interest" description="Disordered" evidence="4">
    <location>
        <begin position="82"/>
        <end position="116"/>
    </location>
</feature>
<dbReference type="Pfam" id="PF00307">
    <property type="entry name" value="CH"/>
    <property type="match status" value="1"/>
</dbReference>
<name>A0A5M8Q1F5_9LECA</name>
<evidence type="ECO:0000256" key="4">
    <source>
        <dbReference type="SAM" id="MobiDB-lite"/>
    </source>
</evidence>
<dbReference type="Gene3D" id="1.10.418.10">
    <property type="entry name" value="Calponin-like domain"/>
    <property type="match status" value="1"/>
</dbReference>
<dbReference type="GO" id="GO:0007051">
    <property type="term" value="P:spindle organization"/>
    <property type="evidence" value="ECO:0007669"/>
    <property type="project" value="TreeGrafter"/>
</dbReference>
<dbReference type="SUPFAM" id="SSF47576">
    <property type="entry name" value="Calponin-homology domain, CH-domain"/>
    <property type="match status" value="1"/>
</dbReference>
<feature type="domain" description="Calponin-homology (CH)" evidence="5">
    <location>
        <begin position="690"/>
        <end position="806"/>
    </location>
</feature>
<reference evidence="6 7" key="1">
    <citation type="submission" date="2019-09" db="EMBL/GenBank/DDBJ databases">
        <title>The hologenome of the rock-dwelling lichen Lasallia pustulata.</title>
        <authorList>
            <person name="Greshake Tzovaras B."/>
            <person name="Segers F."/>
            <person name="Bicker A."/>
            <person name="Dal Grande F."/>
            <person name="Otte J."/>
            <person name="Hankeln T."/>
            <person name="Schmitt I."/>
            <person name="Ebersberger I."/>
        </authorList>
    </citation>
    <scope>NUCLEOTIDE SEQUENCE [LARGE SCALE GENOMIC DNA]</scope>
    <source>
        <strain evidence="6">A1-1</strain>
    </source>
</reference>
<evidence type="ECO:0000313" key="6">
    <source>
        <dbReference type="EMBL" id="KAA6415996.1"/>
    </source>
</evidence>
<dbReference type="GO" id="GO:0005516">
    <property type="term" value="F:calmodulin binding"/>
    <property type="evidence" value="ECO:0007669"/>
    <property type="project" value="UniProtKB-KW"/>
</dbReference>
<dbReference type="EMBL" id="VXIT01000001">
    <property type="protein sequence ID" value="KAA6415996.1"/>
    <property type="molecule type" value="Genomic_DNA"/>
</dbReference>
<evidence type="ECO:0000256" key="1">
    <source>
        <dbReference type="ARBA" id="ARBA00004496"/>
    </source>
</evidence>
<dbReference type="GO" id="GO:0051295">
    <property type="term" value="P:establishment of meiotic spindle localization"/>
    <property type="evidence" value="ECO:0007669"/>
    <property type="project" value="TreeGrafter"/>
</dbReference>
<evidence type="ECO:0000256" key="2">
    <source>
        <dbReference type="ARBA" id="ARBA00022490"/>
    </source>
</evidence>
<dbReference type="PANTHER" id="PTHR22706:SF1">
    <property type="entry name" value="ASSEMBLY FACTOR FOR SPINDLE MICROTUBULES"/>
    <property type="match status" value="1"/>
</dbReference>
<dbReference type="OrthoDB" id="76388at2759"/>
<gene>
    <name evidence="6" type="ORF">FRX48_00715</name>
</gene>
<feature type="compositionally biased region" description="Polar residues" evidence="4">
    <location>
        <begin position="297"/>
        <end position="316"/>
    </location>
</feature>
<evidence type="ECO:0000256" key="3">
    <source>
        <dbReference type="ARBA" id="ARBA00022860"/>
    </source>
</evidence>
<feature type="compositionally biased region" description="Polar residues" evidence="4">
    <location>
        <begin position="346"/>
        <end position="358"/>
    </location>
</feature>
<feature type="compositionally biased region" description="Basic and acidic residues" evidence="4">
    <location>
        <begin position="106"/>
        <end position="116"/>
    </location>
</feature>
<feature type="region of interest" description="Disordered" evidence="4">
    <location>
        <begin position="296"/>
        <end position="361"/>
    </location>
</feature>
<dbReference type="InterPro" id="IPR036872">
    <property type="entry name" value="CH_dom_sf"/>
</dbReference>